<dbReference type="STRING" id="360107.CHAB381_0154"/>
<sequence>MQLTKEQTAEILNALGYQIDRSYKFKIRDEHTPSASINPKDGKIKDFGSGWYGDIVDFLVEFHNYQQKDAFRKISSMLNLNTDNSFTNFKSYENIKKENSSMPHYISQSIIDNFQKERKENFSRFWELLSQTMPTANKEQKREIAKKYEIGYSKKADRLIMPIKDENGNCLTFWKYNPTPTPFIGSDGGVIQLPKVMFSKNRQRTLFDIKNLEKFSKNNEPIFILEGEKDCLNALANGFNAITLGSATQNIDNKFLNYFKDKYVVIAYDFDESGKNGSKILEKDLKGITKKTEIIDWEKIAKKLGFTDKLKKGFDFTDYLKIISSNSKIIEKNIN</sequence>
<evidence type="ECO:0008006" key="3">
    <source>
        <dbReference type="Google" id="ProtNLM"/>
    </source>
</evidence>
<dbReference type="Proteomes" id="UP000002407">
    <property type="component" value="Chromosome"/>
</dbReference>
<accession>A7HZS2</accession>
<protein>
    <recommendedName>
        <fullName evidence="3">Toprim domain-containing protein</fullName>
    </recommendedName>
</protein>
<evidence type="ECO:0000313" key="2">
    <source>
        <dbReference type="Proteomes" id="UP000002407"/>
    </source>
</evidence>
<gene>
    <name evidence="1" type="ordered locus">CHAB381_0154</name>
</gene>
<dbReference type="HOGENOM" id="CLU_815552_0_0_7"/>
<proteinExistence type="predicted"/>
<dbReference type="Gene3D" id="3.40.1360.10">
    <property type="match status" value="1"/>
</dbReference>
<dbReference type="Gene3D" id="3.90.580.10">
    <property type="entry name" value="Zinc finger, CHC2-type domain"/>
    <property type="match status" value="1"/>
</dbReference>
<dbReference type="EMBL" id="CP000776">
    <property type="protein sequence ID" value="ABS50949.1"/>
    <property type="molecule type" value="Genomic_DNA"/>
</dbReference>
<organism evidence="1 2">
    <name type="scientific">Campylobacter hominis (strain ATCC BAA-381 / DSM 21671 / CCUG 45161 / LMG 19568 / NCTC 13146 / CH001A)</name>
    <dbReference type="NCBI Taxonomy" id="360107"/>
    <lineage>
        <taxon>Bacteria</taxon>
        <taxon>Pseudomonadati</taxon>
        <taxon>Campylobacterota</taxon>
        <taxon>Epsilonproteobacteria</taxon>
        <taxon>Campylobacterales</taxon>
        <taxon>Campylobacteraceae</taxon>
        <taxon>Campylobacter</taxon>
    </lineage>
</organism>
<dbReference type="GO" id="GO:0005737">
    <property type="term" value="C:cytoplasm"/>
    <property type="evidence" value="ECO:0007669"/>
    <property type="project" value="TreeGrafter"/>
</dbReference>
<dbReference type="KEGG" id="cha:CHAB381_0154"/>
<evidence type="ECO:0000313" key="1">
    <source>
        <dbReference type="EMBL" id="ABS50949.1"/>
    </source>
</evidence>
<dbReference type="InterPro" id="IPR036977">
    <property type="entry name" value="DNA_primase_Znf_CHC2"/>
</dbReference>
<dbReference type="InterPro" id="IPR050219">
    <property type="entry name" value="DnaG_primase"/>
</dbReference>
<dbReference type="eggNOG" id="COG0358">
    <property type="taxonomic scope" value="Bacteria"/>
</dbReference>
<dbReference type="GO" id="GO:0006269">
    <property type="term" value="P:DNA replication, synthesis of primer"/>
    <property type="evidence" value="ECO:0007669"/>
    <property type="project" value="TreeGrafter"/>
</dbReference>
<keyword evidence="2" id="KW-1185">Reference proteome</keyword>
<dbReference type="SUPFAM" id="SSF56731">
    <property type="entry name" value="DNA primase core"/>
    <property type="match status" value="1"/>
</dbReference>
<dbReference type="SUPFAM" id="SSF57783">
    <property type="entry name" value="Zinc beta-ribbon"/>
    <property type="match status" value="1"/>
</dbReference>
<dbReference type="PANTHER" id="PTHR30313:SF2">
    <property type="entry name" value="DNA PRIMASE"/>
    <property type="match status" value="1"/>
</dbReference>
<dbReference type="RefSeq" id="WP_012108044.1">
    <property type="nucleotide sequence ID" value="NC_009714.1"/>
</dbReference>
<dbReference type="Pfam" id="PF13155">
    <property type="entry name" value="Toprim_2"/>
    <property type="match status" value="1"/>
</dbReference>
<reference evidence="2" key="1">
    <citation type="submission" date="2007-07" db="EMBL/GenBank/DDBJ databases">
        <title>Complete genome sequence of Campylobacter hominis ATCC BAA-381, a commensal isolated from the human gastrointestinal tract.</title>
        <authorList>
            <person name="Fouts D.E."/>
            <person name="Mongodin E.F."/>
            <person name="Puiu D."/>
            <person name="Sebastian Y."/>
            <person name="Miller W.G."/>
            <person name="Mandrell R.E."/>
            <person name="Nelson K.E."/>
        </authorList>
    </citation>
    <scope>NUCLEOTIDE SEQUENCE [LARGE SCALE GENOMIC DNA]</scope>
    <source>
        <strain evidence="2">ATCC BAA-381 / LMG 19568 / NCTC 13146 / CH001A</strain>
    </source>
</reference>
<dbReference type="OrthoDB" id="5319763at2"/>
<dbReference type="GO" id="GO:0008270">
    <property type="term" value="F:zinc ion binding"/>
    <property type="evidence" value="ECO:0007669"/>
    <property type="project" value="InterPro"/>
</dbReference>
<dbReference type="CDD" id="cd01029">
    <property type="entry name" value="TOPRIM_primases"/>
    <property type="match status" value="1"/>
</dbReference>
<name>A7HZS2_CAMHC</name>
<dbReference type="PANTHER" id="PTHR30313">
    <property type="entry name" value="DNA PRIMASE"/>
    <property type="match status" value="1"/>
</dbReference>
<dbReference type="InterPro" id="IPR034154">
    <property type="entry name" value="TOPRIM_DnaG/twinkle"/>
</dbReference>
<dbReference type="GO" id="GO:0003677">
    <property type="term" value="F:DNA binding"/>
    <property type="evidence" value="ECO:0007669"/>
    <property type="project" value="InterPro"/>
</dbReference>
<dbReference type="AlphaFoldDB" id="A7HZS2"/>